<protein>
    <submittedName>
        <fullName evidence="3">FeoA domain protein</fullName>
    </submittedName>
</protein>
<dbReference type="PANTHER" id="PTHR43151">
    <property type="entry name" value="FEOA FAMILY PROTEIN"/>
    <property type="match status" value="1"/>
</dbReference>
<dbReference type="STRING" id="1561.NPD11_1136"/>
<dbReference type="InterPro" id="IPR053184">
    <property type="entry name" value="FeoA-like"/>
</dbReference>
<dbReference type="InterPro" id="IPR038157">
    <property type="entry name" value="FeoA_core_dom"/>
</dbReference>
<dbReference type="InterPro" id="IPR008988">
    <property type="entry name" value="Transcriptional_repressor_C"/>
</dbReference>
<organism evidence="3 4">
    <name type="scientific">Clostridium baratii str. Sullivan</name>
    <dbReference type="NCBI Taxonomy" id="1415775"/>
    <lineage>
        <taxon>Bacteria</taxon>
        <taxon>Bacillati</taxon>
        <taxon>Bacillota</taxon>
        <taxon>Clostridia</taxon>
        <taxon>Eubacteriales</taxon>
        <taxon>Clostridiaceae</taxon>
        <taxon>Clostridium</taxon>
    </lineage>
</organism>
<dbReference type="GO" id="GO:0046914">
    <property type="term" value="F:transition metal ion binding"/>
    <property type="evidence" value="ECO:0007669"/>
    <property type="project" value="InterPro"/>
</dbReference>
<dbReference type="RefSeq" id="WP_039314079.1">
    <property type="nucleotide sequence ID" value="NZ_CP006905.1"/>
</dbReference>
<dbReference type="Gene3D" id="2.30.30.90">
    <property type="match status" value="1"/>
</dbReference>
<name>A0A0A7G255_9CLOT</name>
<proteinExistence type="predicted"/>
<feature type="domain" description="Ferrous iron transporter FeoA-like" evidence="2">
    <location>
        <begin position="1"/>
        <end position="70"/>
    </location>
</feature>
<reference evidence="3 4" key="1">
    <citation type="journal article" date="2015" name="Infect. Genet. Evol.">
        <title>Genomic sequences of six botulinum neurotoxin-producing strains representing three clostridial species illustrate the mobility and diversity of botulinum neurotoxin genes.</title>
        <authorList>
            <person name="Smith T.J."/>
            <person name="Hill K.K."/>
            <person name="Xie G."/>
            <person name="Foley B.T."/>
            <person name="Williamson C.H."/>
            <person name="Foster J.T."/>
            <person name="Johnson S.L."/>
            <person name="Chertkov O."/>
            <person name="Teshima H."/>
            <person name="Gibbons H.S."/>
            <person name="Johnsky L.A."/>
            <person name="Karavis M.A."/>
            <person name="Smith L.A."/>
        </authorList>
    </citation>
    <scope>NUCLEOTIDE SEQUENCE [LARGE SCALE GENOMIC DNA]</scope>
    <source>
        <strain evidence="3">Sullivan</strain>
    </source>
</reference>
<evidence type="ECO:0000313" key="3">
    <source>
        <dbReference type="EMBL" id="AIY85106.1"/>
    </source>
</evidence>
<evidence type="ECO:0000256" key="1">
    <source>
        <dbReference type="ARBA" id="ARBA00023004"/>
    </source>
</evidence>
<dbReference type="Proteomes" id="UP000030635">
    <property type="component" value="Chromosome"/>
</dbReference>
<dbReference type="eggNOG" id="COG1918">
    <property type="taxonomic scope" value="Bacteria"/>
</dbReference>
<dbReference type="Pfam" id="PF04023">
    <property type="entry name" value="FeoA"/>
    <property type="match status" value="1"/>
</dbReference>
<dbReference type="SUPFAM" id="SSF50037">
    <property type="entry name" value="C-terminal domain of transcriptional repressors"/>
    <property type="match status" value="1"/>
</dbReference>
<sequence length="70" mass="7577">MPISFVTEGKSVKIKNIQMNEKMGKKIKEMGFNIGADVEVVKNDGASLILGIQGSRVAISRGMAQKIIVE</sequence>
<dbReference type="PANTHER" id="PTHR43151:SF1">
    <property type="entry name" value="SSR2333 PROTEIN"/>
    <property type="match status" value="1"/>
</dbReference>
<dbReference type="HOGENOM" id="CLU_150646_6_3_9"/>
<keyword evidence="4" id="KW-1185">Reference proteome</keyword>
<dbReference type="AlphaFoldDB" id="A0A0A7G255"/>
<dbReference type="OrthoDB" id="1707677at2"/>
<dbReference type="InterPro" id="IPR007167">
    <property type="entry name" value="Fe-transptr_FeoA-like"/>
</dbReference>
<accession>A0A0A7G255</accession>
<dbReference type="KEGG" id="cbv:U729_1879"/>
<evidence type="ECO:0000259" key="2">
    <source>
        <dbReference type="SMART" id="SM00899"/>
    </source>
</evidence>
<dbReference type="SMART" id="SM00899">
    <property type="entry name" value="FeoA"/>
    <property type="match status" value="1"/>
</dbReference>
<keyword evidence="1" id="KW-0408">Iron</keyword>
<evidence type="ECO:0000313" key="4">
    <source>
        <dbReference type="Proteomes" id="UP000030635"/>
    </source>
</evidence>
<gene>
    <name evidence="3" type="ORF">U729_1879</name>
</gene>
<dbReference type="EMBL" id="CP006905">
    <property type="protein sequence ID" value="AIY85106.1"/>
    <property type="molecule type" value="Genomic_DNA"/>
</dbReference>